<evidence type="ECO:0000313" key="3">
    <source>
        <dbReference type="Proteomes" id="UP000184339"/>
    </source>
</evidence>
<keyword evidence="3" id="KW-1185">Reference proteome</keyword>
<sequence>MSDQPHACQLAADATTIIVPVCAQRTVCYQFDTSATNPDLELPYTVIVDGTVLSPDKPRRLNKASRKISVIVSAGSSVALYLNSDVHPAHRRTPVYAVEVKEHDVVVNITEKTGKTHNAKPVVGEAQTQAPNQPGSPPVDRYEALLTGDIWMAISHRYTEAEANDLLPDDIEPAIRKAVCGIYRGLSAGKLDIPLMDEGGMLCVSLIKQENPHNNITSCSFLSDVLPRTHPLTFAALFSVARKAGITELHITSFWRPSLGSIVHRAGLGLDVDFLTNTQQKVKINRAGLNDKGPSHNPNVSDKEKALHQQHQEKKAMARQHKKDPGATQASDIARVAWEKELQANEPSLMQQMRESLAKHKLVRQILDPWYIALQPGARHSNEQQSGEEKVHANHLHITVREPKIYE</sequence>
<dbReference type="STRING" id="551987.SAMN05192549_103346"/>
<organism evidence="2 3">
    <name type="scientific">Duganella sacchari</name>
    <dbReference type="NCBI Taxonomy" id="551987"/>
    <lineage>
        <taxon>Bacteria</taxon>
        <taxon>Pseudomonadati</taxon>
        <taxon>Pseudomonadota</taxon>
        <taxon>Betaproteobacteria</taxon>
        <taxon>Burkholderiales</taxon>
        <taxon>Oxalobacteraceae</taxon>
        <taxon>Telluria group</taxon>
        <taxon>Duganella</taxon>
    </lineage>
</organism>
<feature type="region of interest" description="Disordered" evidence="1">
    <location>
        <begin position="116"/>
        <end position="139"/>
    </location>
</feature>
<evidence type="ECO:0000256" key="1">
    <source>
        <dbReference type="SAM" id="MobiDB-lite"/>
    </source>
</evidence>
<proteinExistence type="predicted"/>
<gene>
    <name evidence="2" type="ORF">SAMN05192549_103346</name>
</gene>
<feature type="region of interest" description="Disordered" evidence="1">
    <location>
        <begin position="287"/>
        <end position="331"/>
    </location>
</feature>
<evidence type="ECO:0000313" key="2">
    <source>
        <dbReference type="EMBL" id="SHM95177.1"/>
    </source>
</evidence>
<dbReference type="Proteomes" id="UP000184339">
    <property type="component" value="Unassembled WGS sequence"/>
</dbReference>
<dbReference type="EMBL" id="FRCX01000003">
    <property type="protein sequence ID" value="SHM95177.1"/>
    <property type="molecule type" value="Genomic_DNA"/>
</dbReference>
<reference evidence="3" key="1">
    <citation type="submission" date="2016-11" db="EMBL/GenBank/DDBJ databases">
        <authorList>
            <person name="Varghese N."/>
            <person name="Submissions S."/>
        </authorList>
    </citation>
    <scope>NUCLEOTIDE SEQUENCE [LARGE SCALE GENOMIC DNA]</scope>
    <source>
        <strain evidence="3">Sac-22</strain>
    </source>
</reference>
<feature type="compositionally biased region" description="Basic and acidic residues" evidence="1">
    <location>
        <begin position="301"/>
        <end position="316"/>
    </location>
</feature>
<accession>A0A1M7MVW5</accession>
<dbReference type="AlphaFoldDB" id="A0A1M7MVW5"/>
<protein>
    <submittedName>
        <fullName evidence="2">Uncharacterized protein</fullName>
    </submittedName>
</protein>
<name>A0A1M7MVW5_9BURK</name>